<evidence type="ECO:0000256" key="1">
    <source>
        <dbReference type="ARBA" id="ARBA00022574"/>
    </source>
</evidence>
<dbReference type="InterPro" id="IPR006594">
    <property type="entry name" value="LisH"/>
</dbReference>
<feature type="repeat" description="WD" evidence="3">
    <location>
        <begin position="410"/>
        <end position="453"/>
    </location>
</feature>
<gene>
    <name evidence="6" type="primary">LOC116188514</name>
</gene>
<protein>
    <submittedName>
        <fullName evidence="6">Topless-related protein 1-like isoform X1</fullName>
    </submittedName>
</protein>
<evidence type="ECO:0000256" key="3">
    <source>
        <dbReference type="PROSITE-ProRule" id="PRU00221"/>
    </source>
</evidence>
<keyword evidence="5" id="KW-1185">Reference proteome</keyword>
<dbReference type="RefSeq" id="XP_031373787.1">
    <property type="nucleotide sequence ID" value="XM_031517927.1"/>
</dbReference>
<dbReference type="OrthoDB" id="1602884at2759"/>
<dbReference type="AlphaFoldDB" id="A0A6P8BSK5"/>
<dbReference type="SUPFAM" id="SSF50978">
    <property type="entry name" value="WD40 repeat-like"/>
    <property type="match status" value="1"/>
</dbReference>
<dbReference type="InterPro" id="IPR015943">
    <property type="entry name" value="WD40/YVTN_repeat-like_dom_sf"/>
</dbReference>
<dbReference type="InterPro" id="IPR054080">
    <property type="entry name" value="TPR1-like_2nd"/>
</dbReference>
<dbReference type="InterPro" id="IPR048419">
    <property type="entry name" value="Topless_Znf"/>
</dbReference>
<dbReference type="Pfam" id="PF21889">
    <property type="entry name" value="TPR1-like_2nd"/>
    <property type="match status" value="1"/>
</dbReference>
<dbReference type="InterPro" id="IPR006595">
    <property type="entry name" value="CTLH_C"/>
</dbReference>
<dbReference type="SMART" id="SM00667">
    <property type="entry name" value="LisH"/>
    <property type="match status" value="1"/>
</dbReference>
<keyword evidence="1 3" id="KW-0853">WD repeat</keyword>
<dbReference type="PROSITE" id="PS50897">
    <property type="entry name" value="CTLH"/>
    <property type="match status" value="1"/>
</dbReference>
<dbReference type="PANTHER" id="PTHR44083:SF30">
    <property type="entry name" value="TOPLESS-LIKE PROTEIN"/>
    <property type="match status" value="1"/>
</dbReference>
<dbReference type="SUPFAM" id="SSF117289">
    <property type="entry name" value="Nucleoporin domain"/>
    <property type="match status" value="1"/>
</dbReference>
<dbReference type="PROSITE" id="PS50082">
    <property type="entry name" value="WD_REPEATS_2"/>
    <property type="match status" value="3"/>
</dbReference>
<dbReference type="PANTHER" id="PTHR44083">
    <property type="entry name" value="TOPLESS-RELATED PROTEIN 1-RELATED"/>
    <property type="match status" value="1"/>
</dbReference>
<sequence length="1096" mass="121885">MPPSEMTLLKKELLYLILQFLNEEGYNATARLLEQESASYFYMDYFEELVLAGKWEVAEMYLSAFTKYDDNRYSTKIYFEMRKQNFLEALDENNRHKALDILMRDLKVFAAYDDGLFKEMTQLLSICNIREYKSLSAYKNAVSARAIMMTELRKIIEANPIFYGKLKFPAMKQQRLKRLINQGLNWQHSQCLNPRPIPDIKTLFEDHICSLPEISTSQPVYDPLKDKTVEAHSFGWPTSASTVTHSVAPNVAISVLSSEGAGCAQNGTVVDNDTGPTVKVDKVPGQESPLNEPNDLPETVISTVYVDSFPTSVDFHPTMQSLLLVGTEVGDISLWEVFSGDKIWSGSFKVWDVSTCSMAFKRAMFKDPKVSIIRVTWSPDGDLFGAAYSKNLVQLYSYLSDGDVKQHLEIDAHDGAVTDLAFSEPEQQLLVITGGVDKIVKVWDAMTGAKKFSFEGHNATICSICPHSKDGVNFIFSTSEDGKIKAWLYDHLGARVDYDAPGLGVTFMAYGGTNSRLFSCGTNLEGESFLVEWDENEGYIRRRYKGLAEKFVNNVHFAASKNKYLAAGDDFRIKFWDMDHDELLTTADADGDLPVRPQIRFNKDGTLLAAIAVNKKIRIFGTSGEHDSLQQRQEHHANSGCEVLSEALKNLAINGSSAICNLESTEAVKQSHKREEDSIKEEPKPECTVYSGLEDLKFHNAYEPSHCLSLGLSSSLKTGKISKLIYTNAGNAILALASDAVHLMWKWPQDSLNPSGTATVKSTPHLWHPKNSSNLMTNQLTETPPNKVLPCMAISRNDSYLLSASGGTVSLFNIPYFKVMINFMPTPPAATCLAFYPRDNNVIAIGMDDFSIVIHNARSNKIITKLKGHKERVTGLAFSDSLNVLVSSGGDAQIILWEAEEWQKQRAQFWQHPDTIMPLSLLDTSVQFHRDQRRFLSANSTSLAIYDAKDLQREVMWSAGKSLQELGFGWAGGYATPIIHATFSCDGQMVYAGFGDGSVGVFDILTLDMYYRISQNAYIPQIARSDASLTAIAAHPQIPTQFAVGLSDGRVYIVEPPGDKAKWGPLPLDDKEVEAIKAALAEANAETNPVLCSPNY</sequence>
<dbReference type="InterPro" id="IPR036322">
    <property type="entry name" value="WD40_repeat_dom_sf"/>
</dbReference>
<feature type="domain" description="CTLH" evidence="4">
    <location>
        <begin position="39"/>
        <end position="97"/>
    </location>
</feature>
<feature type="repeat" description="WD" evidence="3">
    <location>
        <begin position="552"/>
        <end position="586"/>
    </location>
</feature>
<evidence type="ECO:0000256" key="2">
    <source>
        <dbReference type="ARBA" id="ARBA00022737"/>
    </source>
</evidence>
<organism evidence="5 6">
    <name type="scientific">Punica granatum</name>
    <name type="common">Pomegranate</name>
    <dbReference type="NCBI Taxonomy" id="22663"/>
    <lineage>
        <taxon>Eukaryota</taxon>
        <taxon>Viridiplantae</taxon>
        <taxon>Streptophyta</taxon>
        <taxon>Embryophyta</taxon>
        <taxon>Tracheophyta</taxon>
        <taxon>Spermatophyta</taxon>
        <taxon>Magnoliopsida</taxon>
        <taxon>eudicotyledons</taxon>
        <taxon>Gunneridae</taxon>
        <taxon>Pentapetalae</taxon>
        <taxon>rosids</taxon>
        <taxon>malvids</taxon>
        <taxon>Myrtales</taxon>
        <taxon>Lythraceae</taxon>
        <taxon>Punica</taxon>
    </lineage>
</organism>
<dbReference type="InterPro" id="IPR027728">
    <property type="entry name" value="Topless_fam"/>
</dbReference>
<accession>A0A6P8BSK5</accession>
<dbReference type="GeneID" id="116188514"/>
<dbReference type="Proteomes" id="UP000515151">
    <property type="component" value="Chromosome 8"/>
</dbReference>
<evidence type="ECO:0000313" key="5">
    <source>
        <dbReference type="Proteomes" id="UP000515151"/>
    </source>
</evidence>
<dbReference type="GO" id="GO:0006355">
    <property type="term" value="P:regulation of DNA-templated transcription"/>
    <property type="evidence" value="ECO:0007669"/>
    <property type="project" value="InterPro"/>
</dbReference>
<dbReference type="Gene3D" id="2.130.10.10">
    <property type="entry name" value="YVTN repeat-like/Quinoprotein amine dehydrogenase"/>
    <property type="match status" value="4"/>
</dbReference>
<reference evidence="6" key="2">
    <citation type="submission" date="2025-08" db="UniProtKB">
        <authorList>
            <consortium name="RefSeq"/>
        </authorList>
    </citation>
    <scope>IDENTIFICATION</scope>
    <source>
        <tissue evidence="6">Leaf</tissue>
    </source>
</reference>
<dbReference type="Pfam" id="PF00400">
    <property type="entry name" value="WD40"/>
    <property type="match status" value="3"/>
</dbReference>
<feature type="repeat" description="WD" evidence="3">
    <location>
        <begin position="866"/>
        <end position="907"/>
    </location>
</feature>
<evidence type="ECO:0000313" key="6">
    <source>
        <dbReference type="RefSeq" id="XP_031373787.1"/>
    </source>
</evidence>
<keyword evidence="2" id="KW-0677">Repeat</keyword>
<dbReference type="Pfam" id="PF21359">
    <property type="entry name" value="zf_topless"/>
    <property type="match status" value="1"/>
</dbReference>
<evidence type="ECO:0000259" key="4">
    <source>
        <dbReference type="PROSITE" id="PS50897"/>
    </source>
</evidence>
<name>A0A6P8BSK5_PUNGR</name>
<reference evidence="5" key="1">
    <citation type="journal article" date="2020" name="Plant Biotechnol. J.">
        <title>The pomegranate (Punica granatum L.) draft genome dissects genetic divergence between soft- and hard-seeded cultivars.</title>
        <authorList>
            <person name="Luo X."/>
            <person name="Li H."/>
            <person name="Wu Z."/>
            <person name="Yao W."/>
            <person name="Zhao P."/>
            <person name="Cao D."/>
            <person name="Yu H."/>
            <person name="Li K."/>
            <person name="Poudel K."/>
            <person name="Zhao D."/>
            <person name="Zhang F."/>
            <person name="Xia X."/>
            <person name="Chen L."/>
            <person name="Wang Q."/>
            <person name="Jing D."/>
            <person name="Cao S."/>
        </authorList>
    </citation>
    <scope>NUCLEOTIDE SEQUENCE [LARGE SCALE GENOMIC DNA]</scope>
    <source>
        <strain evidence="5">cv. Tunisia</strain>
    </source>
</reference>
<proteinExistence type="predicted"/>
<dbReference type="Pfam" id="PF08513">
    <property type="entry name" value="LisH"/>
    <property type="match status" value="1"/>
</dbReference>
<dbReference type="SMART" id="SM00668">
    <property type="entry name" value="CTLH"/>
    <property type="match status" value="1"/>
</dbReference>
<dbReference type="PROSITE" id="PS50294">
    <property type="entry name" value="WD_REPEATS_REGION"/>
    <property type="match status" value="2"/>
</dbReference>
<dbReference type="PROSITE" id="PS50896">
    <property type="entry name" value="LISH"/>
    <property type="match status" value="1"/>
</dbReference>
<dbReference type="InterPro" id="IPR001680">
    <property type="entry name" value="WD40_rpt"/>
</dbReference>
<dbReference type="SMART" id="SM00320">
    <property type="entry name" value="WD40"/>
    <property type="match status" value="11"/>
</dbReference>